<sequence length="330" mass="35857">MFDPTPENPLSAPDQALVALLRALKARRYVFVTPTPATHARIRAREPTRDAADLRDALGWNMPFAKDLLDPEIRDLLDAAGALDRFRDGRWKCTLRVSSLGTDLYLHSSYPTISEDAVFFGPDSYRFASLVQRELAPLALADGCHLVDIGTGSGVGAITAAQVQPGLQLTMTDINPNALRLARINACAAGIRVRSVQGETLDGVRGPIDIALANPPYMIDRKARAYRDGGDMHGGQVAYDMAVATVERLSSGGKFILYTGSAILRGQDHLREALGAMASGYDCDLRYREIDPDVFGEELETDAYAAVERIALISAVFTRHGQKARTANAR</sequence>
<dbReference type="GO" id="GO:0035657">
    <property type="term" value="C:eRF1 methyltransferase complex"/>
    <property type="evidence" value="ECO:0007669"/>
    <property type="project" value="TreeGrafter"/>
</dbReference>
<keyword evidence="2 5" id="KW-0808">Transferase</keyword>
<accession>A0A0B8ZXZ8</accession>
<dbReference type="SUPFAM" id="SSF53335">
    <property type="entry name" value="S-adenosyl-L-methionine-dependent methyltransferases"/>
    <property type="match status" value="1"/>
</dbReference>
<dbReference type="AlphaFoldDB" id="A0A0B8ZXZ8"/>
<dbReference type="PANTHER" id="PTHR45875">
    <property type="entry name" value="METHYLTRANSFERASE N6AMT1"/>
    <property type="match status" value="1"/>
</dbReference>
<evidence type="ECO:0000313" key="6">
    <source>
        <dbReference type="Proteomes" id="UP000031338"/>
    </source>
</evidence>
<reference evidence="5 6" key="1">
    <citation type="submission" date="2014-10" db="EMBL/GenBank/DDBJ databases">
        <title>Draft genome sequence of Novosphingobium subterraneum DSM 12447.</title>
        <authorList>
            <person name="Gan H.M."/>
            <person name="Gan H.Y."/>
            <person name="Savka M.A."/>
        </authorList>
    </citation>
    <scope>NUCLEOTIDE SEQUENCE [LARGE SCALE GENOMIC DNA]</scope>
    <source>
        <strain evidence="5 6">DSM 12447</strain>
    </source>
</reference>
<feature type="domain" description="Methyltransferase small" evidence="4">
    <location>
        <begin position="144"/>
        <end position="275"/>
    </location>
</feature>
<comment type="caution">
    <text evidence="5">The sequence shown here is derived from an EMBL/GenBank/DDBJ whole genome shotgun (WGS) entry which is preliminary data.</text>
</comment>
<dbReference type="STRING" id="48936.NJ75_04373"/>
<dbReference type="InterPro" id="IPR007848">
    <property type="entry name" value="Small_mtfrase_dom"/>
</dbReference>
<evidence type="ECO:0000256" key="1">
    <source>
        <dbReference type="ARBA" id="ARBA00022603"/>
    </source>
</evidence>
<keyword evidence="1 5" id="KW-0489">Methyltransferase</keyword>
<dbReference type="InterPro" id="IPR029063">
    <property type="entry name" value="SAM-dependent_MTases_sf"/>
</dbReference>
<evidence type="ECO:0000259" key="4">
    <source>
        <dbReference type="Pfam" id="PF05175"/>
    </source>
</evidence>
<name>A0A0B8ZXZ8_9SPHN</name>
<dbReference type="GO" id="GO:0008276">
    <property type="term" value="F:protein methyltransferase activity"/>
    <property type="evidence" value="ECO:0007669"/>
    <property type="project" value="TreeGrafter"/>
</dbReference>
<keyword evidence="3" id="KW-0949">S-adenosyl-L-methionine</keyword>
<dbReference type="Proteomes" id="UP000031338">
    <property type="component" value="Unassembled WGS sequence"/>
</dbReference>
<protein>
    <submittedName>
        <fullName evidence="5">Methyltransferase small</fullName>
    </submittedName>
</protein>
<dbReference type="PATRIC" id="fig|48936.3.peg.4409"/>
<gene>
    <name evidence="5" type="ORF">NJ75_04373</name>
</gene>
<dbReference type="PANTHER" id="PTHR45875:SF1">
    <property type="entry name" value="METHYLTRANSFERASE N6AMT1"/>
    <property type="match status" value="1"/>
</dbReference>
<organism evidence="5 6">
    <name type="scientific">Novosphingobium subterraneum</name>
    <dbReference type="NCBI Taxonomy" id="48936"/>
    <lineage>
        <taxon>Bacteria</taxon>
        <taxon>Pseudomonadati</taxon>
        <taxon>Pseudomonadota</taxon>
        <taxon>Alphaproteobacteria</taxon>
        <taxon>Sphingomonadales</taxon>
        <taxon>Sphingomonadaceae</taxon>
        <taxon>Novosphingobium</taxon>
    </lineage>
</organism>
<dbReference type="InterPro" id="IPR052190">
    <property type="entry name" value="Euk-Arch_PrmC-MTase"/>
</dbReference>
<dbReference type="Gene3D" id="3.40.50.150">
    <property type="entry name" value="Vaccinia Virus protein VP39"/>
    <property type="match status" value="1"/>
</dbReference>
<dbReference type="EMBL" id="JRVC01000033">
    <property type="protein sequence ID" value="KHS42007.1"/>
    <property type="molecule type" value="Genomic_DNA"/>
</dbReference>
<dbReference type="RefSeq" id="WP_052242737.1">
    <property type="nucleotide sequence ID" value="NZ_JRVC01000033.1"/>
</dbReference>
<keyword evidence="6" id="KW-1185">Reference proteome</keyword>
<evidence type="ECO:0000256" key="2">
    <source>
        <dbReference type="ARBA" id="ARBA00022679"/>
    </source>
</evidence>
<dbReference type="GO" id="GO:0008757">
    <property type="term" value="F:S-adenosylmethionine-dependent methyltransferase activity"/>
    <property type="evidence" value="ECO:0007669"/>
    <property type="project" value="TreeGrafter"/>
</dbReference>
<dbReference type="Pfam" id="PF05175">
    <property type="entry name" value="MTS"/>
    <property type="match status" value="1"/>
</dbReference>
<evidence type="ECO:0000313" key="5">
    <source>
        <dbReference type="EMBL" id="KHS42007.1"/>
    </source>
</evidence>
<dbReference type="CDD" id="cd02440">
    <property type="entry name" value="AdoMet_MTases"/>
    <property type="match status" value="1"/>
</dbReference>
<proteinExistence type="predicted"/>
<evidence type="ECO:0000256" key="3">
    <source>
        <dbReference type="ARBA" id="ARBA00022691"/>
    </source>
</evidence>
<dbReference type="GO" id="GO:0032259">
    <property type="term" value="P:methylation"/>
    <property type="evidence" value="ECO:0007669"/>
    <property type="project" value="UniProtKB-KW"/>
</dbReference>